<dbReference type="InterPro" id="IPR044231">
    <property type="entry name" value="SP1/SPL1"/>
</dbReference>
<reference evidence="13 14" key="1">
    <citation type="journal article" date="2019" name="Nat. Plants">
        <title>Genome sequencing of Musa balbisiana reveals subgenome evolution and function divergence in polyploid bananas.</title>
        <authorList>
            <person name="Yao X."/>
        </authorList>
    </citation>
    <scope>NUCLEOTIDE SEQUENCE [LARGE SCALE GENOMIC DNA]</scope>
    <source>
        <strain evidence="14">cv. DH-PKW</strain>
        <tissue evidence="13">Leaves</tissue>
    </source>
</reference>
<evidence type="ECO:0000256" key="9">
    <source>
        <dbReference type="ARBA" id="ARBA00022833"/>
    </source>
</evidence>
<keyword evidence="6" id="KW-0479">Metal-binding</keyword>
<comment type="catalytic activity">
    <reaction evidence="1">
        <text>S-ubiquitinyl-[E2 ubiquitin-conjugating enzyme]-L-cysteine + [acceptor protein]-L-lysine = [E2 ubiquitin-conjugating enzyme]-L-cysteine + N(6)-ubiquitinyl-[acceptor protein]-L-lysine.</text>
        <dbReference type="EC" id="2.3.2.27"/>
    </reaction>
</comment>
<keyword evidence="10" id="KW-1133">Transmembrane helix</keyword>
<dbReference type="EC" id="2.3.2.27" evidence="3"/>
<dbReference type="GO" id="GO:0016567">
    <property type="term" value="P:protein ubiquitination"/>
    <property type="evidence" value="ECO:0007669"/>
    <property type="project" value="InterPro"/>
</dbReference>
<evidence type="ECO:0000256" key="2">
    <source>
        <dbReference type="ARBA" id="ARBA00004141"/>
    </source>
</evidence>
<evidence type="ECO:0000256" key="6">
    <source>
        <dbReference type="ARBA" id="ARBA00022723"/>
    </source>
</evidence>
<dbReference type="STRING" id="52838.A0A4S8IFV0"/>
<dbReference type="PANTHER" id="PTHR47568">
    <property type="match status" value="1"/>
</dbReference>
<evidence type="ECO:0000259" key="12">
    <source>
        <dbReference type="Pfam" id="PF12483"/>
    </source>
</evidence>
<keyword evidence="9" id="KW-0862">Zinc</keyword>
<keyword evidence="4" id="KW-0808">Transferase</keyword>
<keyword evidence="7" id="KW-0863">Zinc-finger</keyword>
<evidence type="ECO:0000313" key="13">
    <source>
        <dbReference type="EMBL" id="THU46604.1"/>
    </source>
</evidence>
<dbReference type="GO" id="GO:0061630">
    <property type="term" value="F:ubiquitin protein ligase activity"/>
    <property type="evidence" value="ECO:0007669"/>
    <property type="project" value="UniProtKB-EC"/>
</dbReference>
<dbReference type="GO" id="GO:0016020">
    <property type="term" value="C:membrane"/>
    <property type="evidence" value="ECO:0007669"/>
    <property type="project" value="UniProtKB-SubCell"/>
</dbReference>
<dbReference type="AlphaFoldDB" id="A0A4S8IFV0"/>
<keyword evidence="14" id="KW-1185">Reference proteome</keyword>
<name>A0A4S8IFV0_MUSBA</name>
<comment type="caution">
    <text evidence="13">The sequence shown here is derived from an EMBL/GenBank/DDBJ whole genome shotgun (WGS) entry which is preliminary data.</text>
</comment>
<comment type="subcellular location">
    <subcellularLocation>
        <location evidence="2">Membrane</location>
        <topology evidence="2">Multi-pass membrane protein</topology>
    </subcellularLocation>
</comment>
<dbReference type="EMBL" id="PYDT01000010">
    <property type="protein sequence ID" value="THU46604.1"/>
    <property type="molecule type" value="Genomic_DNA"/>
</dbReference>
<evidence type="ECO:0000256" key="8">
    <source>
        <dbReference type="ARBA" id="ARBA00022786"/>
    </source>
</evidence>
<evidence type="ECO:0000256" key="4">
    <source>
        <dbReference type="ARBA" id="ARBA00022679"/>
    </source>
</evidence>
<dbReference type="Proteomes" id="UP000317650">
    <property type="component" value="Chromosome 9"/>
</dbReference>
<proteinExistence type="predicted"/>
<evidence type="ECO:0000256" key="11">
    <source>
        <dbReference type="ARBA" id="ARBA00023136"/>
    </source>
</evidence>
<sequence length="170" mass="18835">MRFLSRHAENLRSVTGVNQLNDLGECVPLSEILVVIIFVDIGLSEWDMDDGNGRVYVVGARGDPGLPLTVASEDFEKSGKYCSTCGCETLDNQRGREMLGVQQRKKILPVGTTLTIVGEAIKGDDGKIQIQKPHKGTVYVSRMNIDQLIEDYGNNARLYLVLLVYLFINT</sequence>
<organism evidence="13 14">
    <name type="scientific">Musa balbisiana</name>
    <name type="common">Banana</name>
    <dbReference type="NCBI Taxonomy" id="52838"/>
    <lineage>
        <taxon>Eukaryota</taxon>
        <taxon>Viridiplantae</taxon>
        <taxon>Streptophyta</taxon>
        <taxon>Embryophyta</taxon>
        <taxon>Tracheophyta</taxon>
        <taxon>Spermatophyta</taxon>
        <taxon>Magnoliopsida</taxon>
        <taxon>Liliopsida</taxon>
        <taxon>Zingiberales</taxon>
        <taxon>Musaceae</taxon>
        <taxon>Musa</taxon>
    </lineage>
</organism>
<gene>
    <name evidence="13" type="ORF">C4D60_Mb09t06670</name>
</gene>
<dbReference type="GO" id="GO:0008270">
    <property type="term" value="F:zinc ion binding"/>
    <property type="evidence" value="ECO:0007669"/>
    <property type="project" value="UniProtKB-KW"/>
</dbReference>
<protein>
    <recommendedName>
        <fullName evidence="3">RING-type E3 ubiquitin transferase</fullName>
        <ecNumber evidence="3">2.3.2.27</ecNumber>
    </recommendedName>
</protein>
<keyword evidence="5" id="KW-0812">Transmembrane</keyword>
<evidence type="ECO:0000256" key="7">
    <source>
        <dbReference type="ARBA" id="ARBA00022771"/>
    </source>
</evidence>
<feature type="domain" description="E3 Ubiquitin ligase MUL1-like" evidence="12">
    <location>
        <begin position="47"/>
        <end position="167"/>
    </location>
</feature>
<evidence type="ECO:0000313" key="14">
    <source>
        <dbReference type="Proteomes" id="UP000317650"/>
    </source>
</evidence>
<dbReference type="InterPro" id="IPR022170">
    <property type="entry name" value="MUL1-like"/>
</dbReference>
<evidence type="ECO:0000256" key="10">
    <source>
        <dbReference type="ARBA" id="ARBA00022989"/>
    </source>
</evidence>
<evidence type="ECO:0000256" key="5">
    <source>
        <dbReference type="ARBA" id="ARBA00022692"/>
    </source>
</evidence>
<evidence type="ECO:0000256" key="3">
    <source>
        <dbReference type="ARBA" id="ARBA00012483"/>
    </source>
</evidence>
<dbReference type="PANTHER" id="PTHR47568:SF2">
    <property type="entry name" value="E3 UBIQUITIN-PROTEIN LIGASE SP1-RELATED"/>
    <property type="match status" value="1"/>
</dbReference>
<keyword evidence="11" id="KW-0472">Membrane</keyword>
<keyword evidence="8" id="KW-0833">Ubl conjugation pathway</keyword>
<accession>A0A4S8IFV0</accession>
<evidence type="ECO:0000256" key="1">
    <source>
        <dbReference type="ARBA" id="ARBA00000900"/>
    </source>
</evidence>
<dbReference type="Pfam" id="PF12483">
    <property type="entry name" value="GIDE"/>
    <property type="match status" value="1"/>
</dbReference>